<name>A0ABQ7QYA2_PLUXY</name>
<evidence type="ECO:0000256" key="1">
    <source>
        <dbReference type="SAM" id="MobiDB-lite"/>
    </source>
</evidence>
<sequence>MARRACQREGCEDLSYQFNNTEGNGESEPYACRNTELAMHGSVDMLVGDWRGVAEGCTCSRLHNIGQSASVVLQLAFFLNASNSQNSTEAVPEVTELPNENNTSTTEPTRTSTIGDKDNIKSNKNSENKNKAQSSSDPEKEPNNKSAINEATLNALVKLMRKNNMNMDNDNQNNPKEYPQEKRRSGSFARPLFDLGYVVASPQRRRFLFQAPSFNPLPILGL</sequence>
<accession>A0ABQ7QYA2</accession>
<reference evidence="2 3" key="1">
    <citation type="submission" date="2021-06" db="EMBL/GenBank/DDBJ databases">
        <title>A haploid diamondback moth (Plutella xylostella L.) genome assembly resolves 31 chromosomes and identifies a diamide resistance mutation.</title>
        <authorList>
            <person name="Ward C.M."/>
            <person name="Perry K.D."/>
            <person name="Baker G."/>
            <person name="Powis K."/>
            <person name="Heckel D.G."/>
            <person name="Baxter S.W."/>
        </authorList>
    </citation>
    <scope>NUCLEOTIDE SEQUENCE [LARGE SCALE GENOMIC DNA]</scope>
    <source>
        <strain evidence="2 3">LV</strain>
        <tissue evidence="2">Single pupa</tissue>
    </source>
</reference>
<comment type="caution">
    <text evidence="2">The sequence shown here is derived from an EMBL/GenBank/DDBJ whole genome shotgun (WGS) entry which is preliminary data.</text>
</comment>
<feature type="region of interest" description="Disordered" evidence="1">
    <location>
        <begin position="164"/>
        <end position="185"/>
    </location>
</feature>
<dbReference type="EMBL" id="JAHIBW010000006">
    <property type="protein sequence ID" value="KAG7310025.1"/>
    <property type="molecule type" value="Genomic_DNA"/>
</dbReference>
<feature type="compositionally biased region" description="Low complexity" evidence="1">
    <location>
        <begin position="164"/>
        <end position="174"/>
    </location>
</feature>
<protein>
    <submittedName>
        <fullName evidence="2">Uncharacterized protein</fullName>
    </submittedName>
</protein>
<keyword evidence="3" id="KW-1185">Reference proteome</keyword>
<gene>
    <name evidence="2" type="ORF">JYU34_004557</name>
</gene>
<proteinExistence type="predicted"/>
<evidence type="ECO:0000313" key="3">
    <source>
        <dbReference type="Proteomes" id="UP000823941"/>
    </source>
</evidence>
<feature type="compositionally biased region" description="Low complexity" evidence="1">
    <location>
        <begin position="95"/>
        <end position="113"/>
    </location>
</feature>
<feature type="region of interest" description="Disordered" evidence="1">
    <location>
        <begin position="89"/>
        <end position="149"/>
    </location>
</feature>
<evidence type="ECO:0000313" key="2">
    <source>
        <dbReference type="EMBL" id="KAG7310025.1"/>
    </source>
</evidence>
<feature type="compositionally biased region" description="Basic and acidic residues" evidence="1">
    <location>
        <begin position="115"/>
        <end position="130"/>
    </location>
</feature>
<organism evidence="2 3">
    <name type="scientific">Plutella xylostella</name>
    <name type="common">Diamondback moth</name>
    <name type="synonym">Plutella maculipennis</name>
    <dbReference type="NCBI Taxonomy" id="51655"/>
    <lineage>
        <taxon>Eukaryota</taxon>
        <taxon>Metazoa</taxon>
        <taxon>Ecdysozoa</taxon>
        <taxon>Arthropoda</taxon>
        <taxon>Hexapoda</taxon>
        <taxon>Insecta</taxon>
        <taxon>Pterygota</taxon>
        <taxon>Neoptera</taxon>
        <taxon>Endopterygota</taxon>
        <taxon>Lepidoptera</taxon>
        <taxon>Glossata</taxon>
        <taxon>Ditrysia</taxon>
        <taxon>Yponomeutoidea</taxon>
        <taxon>Plutellidae</taxon>
        <taxon>Plutella</taxon>
    </lineage>
</organism>
<dbReference type="Proteomes" id="UP000823941">
    <property type="component" value="Chromosome 6"/>
</dbReference>